<dbReference type="PANTHER" id="PTHR13136">
    <property type="entry name" value="TESTIS DEVELOPMENT PROTEIN PRTD"/>
    <property type="match status" value="1"/>
</dbReference>
<dbReference type="Pfam" id="PF20408">
    <property type="entry name" value="Abhydrolase_11"/>
    <property type="match status" value="1"/>
</dbReference>
<dbReference type="PANTHER" id="PTHR13136:SF11">
    <property type="entry name" value="TESTIS-EXPRESSED PROTEIN 30"/>
    <property type="match status" value="1"/>
</dbReference>
<protein>
    <submittedName>
        <fullName evidence="2">Alpha/beta hydrolase family protein</fullName>
    </submittedName>
</protein>
<reference evidence="2 3" key="1">
    <citation type="submission" date="2016-01" db="EMBL/GenBank/DDBJ databases">
        <title>Genome sequence of Oerskovia enterophila VJag, an agar and cellulose degrading bacterium.</title>
        <authorList>
            <person name="Poehlein A."/>
            <person name="Jag V."/>
            <person name="Bengelsdorf F."/>
            <person name="Duerre P."/>
            <person name="Daniel R."/>
        </authorList>
    </citation>
    <scope>NUCLEOTIDE SEQUENCE [LARGE SCALE GENOMIC DNA]</scope>
    <source>
        <strain evidence="2 3">VJag</strain>
    </source>
</reference>
<evidence type="ECO:0000313" key="3">
    <source>
        <dbReference type="Proteomes" id="UP000076447"/>
    </source>
</evidence>
<organism evidence="2 3">
    <name type="scientific">Oerskovia enterophila</name>
    <dbReference type="NCBI Taxonomy" id="43678"/>
    <lineage>
        <taxon>Bacteria</taxon>
        <taxon>Bacillati</taxon>
        <taxon>Actinomycetota</taxon>
        <taxon>Actinomycetes</taxon>
        <taxon>Micrococcales</taxon>
        <taxon>Cellulomonadaceae</taxon>
        <taxon>Oerskovia</taxon>
    </lineage>
</organism>
<evidence type="ECO:0000259" key="1">
    <source>
        <dbReference type="Pfam" id="PF20408"/>
    </source>
</evidence>
<sequence length="191" mass="19963">MTRSPAPAVGGLLLTPGAGAGRDHPTLVAVAEAVAPLPVRRVDFPYRIAGKRMPDRAPVAVAHLVEEAGRFAAEEGFAPDRLVLGGRSYGGRMCSIAVAEGLPAAGLVLLSYPLHPPGKPDKLRVDHFPQLTVPVLFVSGTTDPFGSPEELDEQVAAIPGPVTQVRLPGAHDVRNDHAAVSDAVVQWLATL</sequence>
<dbReference type="InterPro" id="IPR026555">
    <property type="entry name" value="NSL3/Tex30"/>
</dbReference>
<dbReference type="Proteomes" id="UP000076447">
    <property type="component" value="Unassembled WGS sequence"/>
</dbReference>
<dbReference type="InterPro" id="IPR029058">
    <property type="entry name" value="AB_hydrolase_fold"/>
</dbReference>
<evidence type="ECO:0000313" key="2">
    <source>
        <dbReference type="EMBL" id="KZM36223.1"/>
    </source>
</evidence>
<name>A0A163SBM9_9CELL</name>
<dbReference type="AlphaFoldDB" id="A0A163SBM9"/>
<dbReference type="OrthoDB" id="652634at2"/>
<dbReference type="STRING" id="43678.OJAG_11030"/>
<dbReference type="GO" id="GO:0016787">
    <property type="term" value="F:hydrolase activity"/>
    <property type="evidence" value="ECO:0007669"/>
    <property type="project" value="UniProtKB-KW"/>
</dbReference>
<keyword evidence="2" id="KW-0378">Hydrolase</keyword>
<accession>A0A163SBM9</accession>
<dbReference type="EMBL" id="LRIE01000057">
    <property type="protein sequence ID" value="KZM36223.1"/>
    <property type="molecule type" value="Genomic_DNA"/>
</dbReference>
<gene>
    <name evidence="2" type="ORF">OJAG_11030</name>
</gene>
<proteinExistence type="predicted"/>
<feature type="domain" description="KANL3/Tex30 alpha/beta hydrolase-like" evidence="1">
    <location>
        <begin position="12"/>
        <end position="172"/>
    </location>
</feature>
<comment type="caution">
    <text evidence="2">The sequence shown here is derived from an EMBL/GenBank/DDBJ whole genome shotgun (WGS) entry which is preliminary data.</text>
</comment>
<dbReference type="PATRIC" id="fig|43678.3.peg.1154"/>
<dbReference type="RefSeq" id="WP_068707565.1">
    <property type="nucleotide sequence ID" value="NZ_LRIE01000057.1"/>
</dbReference>
<dbReference type="InterPro" id="IPR046879">
    <property type="entry name" value="KANL3/Tex30_Abhydrolase"/>
</dbReference>
<dbReference type="SUPFAM" id="SSF53474">
    <property type="entry name" value="alpha/beta-Hydrolases"/>
    <property type="match status" value="1"/>
</dbReference>
<dbReference type="Gene3D" id="3.40.50.1820">
    <property type="entry name" value="alpha/beta hydrolase"/>
    <property type="match status" value="1"/>
</dbReference>